<name>A0A1T4XZ67_9BACT</name>
<dbReference type="InterPro" id="IPR020922">
    <property type="entry name" value="dITP/XTP_pyrophosphatase"/>
</dbReference>
<dbReference type="GO" id="GO:0046872">
    <property type="term" value="F:metal ion binding"/>
    <property type="evidence" value="ECO:0007669"/>
    <property type="project" value="UniProtKB-KW"/>
</dbReference>
<comment type="subunit">
    <text evidence="2 10">Homodimer.</text>
</comment>
<keyword evidence="7 10" id="KW-0546">Nucleotide metabolism</keyword>
<dbReference type="STRING" id="48467.SAMN02745166_02139"/>
<keyword evidence="5 10" id="KW-0378">Hydrolase</keyword>
<evidence type="ECO:0000256" key="8">
    <source>
        <dbReference type="ARBA" id="ARBA00051875"/>
    </source>
</evidence>
<accession>A0A1T4XZ67</accession>
<dbReference type="GO" id="GO:0000166">
    <property type="term" value="F:nucleotide binding"/>
    <property type="evidence" value="ECO:0007669"/>
    <property type="project" value="UniProtKB-KW"/>
</dbReference>
<feature type="binding site" evidence="10">
    <location>
        <position position="70"/>
    </location>
    <ligand>
        <name>Mg(2+)</name>
        <dbReference type="ChEBI" id="CHEBI:18420"/>
    </ligand>
</feature>
<evidence type="ECO:0000256" key="11">
    <source>
        <dbReference type="RuleBase" id="RU003781"/>
    </source>
</evidence>
<dbReference type="PANTHER" id="PTHR11067">
    <property type="entry name" value="INOSINE TRIPHOSPHATE PYROPHOSPHATASE/HAM1 PROTEIN"/>
    <property type="match status" value="1"/>
</dbReference>
<dbReference type="InterPro" id="IPR002637">
    <property type="entry name" value="RdgB/HAM1"/>
</dbReference>
<dbReference type="GO" id="GO:0017111">
    <property type="term" value="F:ribonucleoside triphosphate phosphatase activity"/>
    <property type="evidence" value="ECO:0007669"/>
    <property type="project" value="InterPro"/>
</dbReference>
<dbReference type="GO" id="GO:0009117">
    <property type="term" value="P:nucleotide metabolic process"/>
    <property type="evidence" value="ECO:0007669"/>
    <property type="project" value="UniProtKB-KW"/>
</dbReference>
<evidence type="ECO:0000256" key="3">
    <source>
        <dbReference type="ARBA" id="ARBA00022723"/>
    </source>
</evidence>
<comment type="catalytic activity">
    <reaction evidence="10">
        <text>ITP + H2O = IMP + diphosphate + H(+)</text>
        <dbReference type="Rhea" id="RHEA:29399"/>
        <dbReference type="ChEBI" id="CHEBI:15377"/>
        <dbReference type="ChEBI" id="CHEBI:15378"/>
        <dbReference type="ChEBI" id="CHEBI:33019"/>
        <dbReference type="ChEBI" id="CHEBI:58053"/>
        <dbReference type="ChEBI" id="CHEBI:61402"/>
        <dbReference type="EC" id="3.6.1.66"/>
    </reaction>
</comment>
<dbReference type="Pfam" id="PF01725">
    <property type="entry name" value="Ham1p_like"/>
    <property type="match status" value="1"/>
</dbReference>
<evidence type="ECO:0000313" key="12">
    <source>
        <dbReference type="EMBL" id="SKA94325.1"/>
    </source>
</evidence>
<comment type="catalytic activity">
    <reaction evidence="9 10">
        <text>XTP + H2O = XMP + diphosphate + H(+)</text>
        <dbReference type="Rhea" id="RHEA:28610"/>
        <dbReference type="ChEBI" id="CHEBI:15377"/>
        <dbReference type="ChEBI" id="CHEBI:15378"/>
        <dbReference type="ChEBI" id="CHEBI:33019"/>
        <dbReference type="ChEBI" id="CHEBI:57464"/>
        <dbReference type="ChEBI" id="CHEBI:61314"/>
        <dbReference type="EC" id="3.6.1.66"/>
    </reaction>
</comment>
<dbReference type="GO" id="GO:0005829">
    <property type="term" value="C:cytosol"/>
    <property type="evidence" value="ECO:0007669"/>
    <property type="project" value="TreeGrafter"/>
</dbReference>
<evidence type="ECO:0000313" key="13">
    <source>
        <dbReference type="Proteomes" id="UP000190774"/>
    </source>
</evidence>
<dbReference type="GO" id="GO:0009146">
    <property type="term" value="P:purine nucleoside triphosphate catabolic process"/>
    <property type="evidence" value="ECO:0007669"/>
    <property type="project" value="UniProtKB-UniRule"/>
</dbReference>
<evidence type="ECO:0000256" key="10">
    <source>
        <dbReference type="HAMAP-Rule" id="MF_01405"/>
    </source>
</evidence>
<sequence>MPKILLATTNIHKTEEVAAMLGSDWQVTDLRNHPEIILPEETGLSFEENAIIKAKGASAALPGMLILADDSGLEVDALNGAPGVRSARFAGEGSTDERNRAELRRQLRERSRNPGQSFPGRFHCCLVVVKDGEVLHVTNGTVEGRVTVTAQGKGGFGYDSMFIPEGYNKSFGVLPAEVKNQLSHRARAMESMQKWLQSAGSNL</sequence>
<dbReference type="CDD" id="cd00515">
    <property type="entry name" value="HAM1"/>
    <property type="match status" value="1"/>
</dbReference>
<evidence type="ECO:0000256" key="9">
    <source>
        <dbReference type="ARBA" id="ARBA00052017"/>
    </source>
</evidence>
<dbReference type="Gene3D" id="3.90.950.10">
    <property type="match status" value="1"/>
</dbReference>
<evidence type="ECO:0000256" key="2">
    <source>
        <dbReference type="ARBA" id="ARBA00011738"/>
    </source>
</evidence>
<dbReference type="RefSeq" id="WP_078813354.1">
    <property type="nucleotide sequence ID" value="NZ_FUYE01000006.1"/>
</dbReference>
<comment type="catalytic activity">
    <reaction evidence="8 10">
        <text>dITP + H2O = dIMP + diphosphate + H(+)</text>
        <dbReference type="Rhea" id="RHEA:28342"/>
        <dbReference type="ChEBI" id="CHEBI:15377"/>
        <dbReference type="ChEBI" id="CHEBI:15378"/>
        <dbReference type="ChEBI" id="CHEBI:33019"/>
        <dbReference type="ChEBI" id="CHEBI:61194"/>
        <dbReference type="ChEBI" id="CHEBI:61382"/>
        <dbReference type="EC" id="3.6.1.66"/>
    </reaction>
</comment>
<feature type="binding site" evidence="10">
    <location>
        <begin position="184"/>
        <end position="185"/>
    </location>
    <ligand>
        <name>substrate</name>
    </ligand>
</feature>
<evidence type="ECO:0000256" key="4">
    <source>
        <dbReference type="ARBA" id="ARBA00022741"/>
    </source>
</evidence>
<comment type="function">
    <text evidence="10">Pyrophosphatase that catalyzes the hydrolysis of nucleoside triphosphates to their monophosphate derivatives, with a high preference for the non-canonical purine nucleotides XTP (xanthosine triphosphate), dITP (deoxyinosine triphosphate) and ITP. Seems to function as a house-cleaning enzyme that removes non-canonical purine nucleotides from the nucleotide pool, thus preventing their incorporation into DNA/RNA and avoiding chromosomal lesions.</text>
</comment>
<keyword evidence="6 10" id="KW-0460">Magnesium</keyword>
<dbReference type="Proteomes" id="UP000190774">
    <property type="component" value="Unassembled WGS sequence"/>
</dbReference>
<proteinExistence type="inferred from homology"/>
<dbReference type="EMBL" id="FUYE01000006">
    <property type="protein sequence ID" value="SKA94325.1"/>
    <property type="molecule type" value="Genomic_DNA"/>
</dbReference>
<keyword evidence="3 10" id="KW-0479">Metal-binding</keyword>
<comment type="cofactor">
    <cofactor evidence="10">
        <name>Mg(2+)</name>
        <dbReference type="ChEBI" id="CHEBI:18420"/>
    </cofactor>
    <text evidence="10">Binds 1 Mg(2+) ion per subunit.</text>
</comment>
<feature type="binding site" evidence="10">
    <location>
        <begin position="156"/>
        <end position="159"/>
    </location>
    <ligand>
        <name>substrate</name>
    </ligand>
</feature>
<comment type="similarity">
    <text evidence="1 10 11">Belongs to the HAM1 NTPase family.</text>
</comment>
<dbReference type="GO" id="GO:0036220">
    <property type="term" value="F:ITP diphosphatase activity"/>
    <property type="evidence" value="ECO:0007669"/>
    <property type="project" value="UniProtKB-UniRule"/>
</dbReference>
<feature type="binding site" evidence="10">
    <location>
        <position position="179"/>
    </location>
    <ligand>
        <name>substrate</name>
    </ligand>
</feature>
<evidence type="ECO:0000256" key="5">
    <source>
        <dbReference type="ARBA" id="ARBA00022801"/>
    </source>
</evidence>
<feature type="binding site" evidence="10">
    <location>
        <position position="71"/>
    </location>
    <ligand>
        <name>substrate</name>
    </ligand>
</feature>
<gene>
    <name evidence="12" type="ORF">SAMN02745166_02139</name>
</gene>
<reference evidence="13" key="1">
    <citation type="submission" date="2017-02" db="EMBL/GenBank/DDBJ databases">
        <authorList>
            <person name="Varghese N."/>
            <person name="Submissions S."/>
        </authorList>
    </citation>
    <scope>NUCLEOTIDE SEQUENCE [LARGE SCALE GENOMIC DNA]</scope>
    <source>
        <strain evidence="13">ATCC 700200</strain>
    </source>
</reference>
<feature type="binding site" evidence="10">
    <location>
        <begin position="8"/>
        <end position="13"/>
    </location>
    <ligand>
        <name>substrate</name>
    </ligand>
</feature>
<dbReference type="AlphaFoldDB" id="A0A1T4XZ67"/>
<dbReference type="GO" id="GO:0036222">
    <property type="term" value="F:XTP diphosphatase activity"/>
    <property type="evidence" value="ECO:0007669"/>
    <property type="project" value="UniProtKB-UniRule"/>
</dbReference>
<feature type="active site" description="Proton acceptor" evidence="10">
    <location>
        <position position="70"/>
    </location>
</feature>
<dbReference type="FunFam" id="3.90.950.10:FF:000001">
    <property type="entry name" value="dITP/XTP pyrophosphatase"/>
    <property type="match status" value="1"/>
</dbReference>
<dbReference type="InterPro" id="IPR029001">
    <property type="entry name" value="ITPase-like_fam"/>
</dbReference>
<dbReference type="PANTHER" id="PTHR11067:SF9">
    <property type="entry name" value="INOSINE TRIPHOSPHATE PYROPHOSPHATASE"/>
    <property type="match status" value="1"/>
</dbReference>
<dbReference type="EC" id="3.6.1.66" evidence="10"/>
<keyword evidence="4 10" id="KW-0547">Nucleotide-binding</keyword>
<dbReference type="SUPFAM" id="SSF52972">
    <property type="entry name" value="ITPase-like"/>
    <property type="match status" value="1"/>
</dbReference>
<protein>
    <recommendedName>
        <fullName evidence="10">dITP/XTP pyrophosphatase</fullName>
        <ecNumber evidence="10">3.6.1.66</ecNumber>
    </recommendedName>
    <alternativeName>
        <fullName evidence="10">Non-canonical purine NTP pyrophosphatase</fullName>
    </alternativeName>
    <alternativeName>
        <fullName evidence="10">Non-standard purine NTP pyrophosphatase</fullName>
    </alternativeName>
    <alternativeName>
        <fullName evidence="10">Nucleoside-triphosphate diphosphatase</fullName>
    </alternativeName>
    <alternativeName>
        <fullName evidence="10">Nucleoside-triphosphate pyrophosphatase</fullName>
        <shortName evidence="10">NTPase</shortName>
    </alternativeName>
</protein>
<dbReference type="GO" id="GO:0035870">
    <property type="term" value="F:dITP diphosphatase activity"/>
    <property type="evidence" value="ECO:0007669"/>
    <property type="project" value="UniProtKB-UniRule"/>
</dbReference>
<evidence type="ECO:0000256" key="7">
    <source>
        <dbReference type="ARBA" id="ARBA00023080"/>
    </source>
</evidence>
<dbReference type="NCBIfam" id="TIGR00042">
    <property type="entry name" value="RdgB/HAM1 family non-canonical purine NTP pyrophosphatase"/>
    <property type="match status" value="1"/>
</dbReference>
<keyword evidence="13" id="KW-1185">Reference proteome</keyword>
<feature type="binding site" evidence="10">
    <location>
        <position position="40"/>
    </location>
    <ligand>
        <name>Mg(2+)</name>
        <dbReference type="ChEBI" id="CHEBI:18420"/>
    </ligand>
</feature>
<dbReference type="OrthoDB" id="9807456at2"/>
<dbReference type="HAMAP" id="MF_01405">
    <property type="entry name" value="Non_canon_purine_NTPase"/>
    <property type="match status" value="1"/>
</dbReference>
<evidence type="ECO:0000256" key="6">
    <source>
        <dbReference type="ARBA" id="ARBA00022842"/>
    </source>
</evidence>
<evidence type="ECO:0000256" key="1">
    <source>
        <dbReference type="ARBA" id="ARBA00008023"/>
    </source>
</evidence>
<organism evidence="12 13">
    <name type="scientific">Prosthecobacter debontii</name>
    <dbReference type="NCBI Taxonomy" id="48467"/>
    <lineage>
        <taxon>Bacteria</taxon>
        <taxon>Pseudomonadati</taxon>
        <taxon>Verrucomicrobiota</taxon>
        <taxon>Verrucomicrobiia</taxon>
        <taxon>Verrucomicrobiales</taxon>
        <taxon>Verrucomicrobiaceae</taxon>
        <taxon>Prosthecobacter</taxon>
    </lineage>
</organism>